<dbReference type="PANTHER" id="PTHR43130:SF7">
    <property type="entry name" value="DJ-1_PFPI DOMAIN-CONTAINING PROTEIN"/>
    <property type="match status" value="1"/>
</dbReference>
<dbReference type="InterPro" id="IPR052158">
    <property type="entry name" value="INH-QAR"/>
</dbReference>
<dbReference type="OrthoDB" id="543156at2759"/>
<feature type="domain" description="DJ-1/PfpI" evidence="1">
    <location>
        <begin position="59"/>
        <end position="185"/>
    </location>
</feature>
<reference evidence="2 3" key="1">
    <citation type="submission" date="2017-12" db="EMBL/GenBank/DDBJ databases">
        <title>Comparative genomics of Botrytis spp.</title>
        <authorList>
            <person name="Valero-Jimenez C.A."/>
            <person name="Tapia P."/>
            <person name="Veloso J."/>
            <person name="Silva-Moreno E."/>
            <person name="Staats M."/>
            <person name="Valdes J.H."/>
            <person name="Van Kan J.A.L."/>
        </authorList>
    </citation>
    <scope>NUCLEOTIDE SEQUENCE [LARGE SCALE GENOMIC DNA]</scope>
    <source>
        <strain evidence="2 3">MUCL435</strain>
    </source>
</reference>
<dbReference type="Pfam" id="PF01965">
    <property type="entry name" value="DJ-1_PfpI"/>
    <property type="match status" value="1"/>
</dbReference>
<sequence>MAPINFGVLMIPYQTIDVAMPLDVLSSCSKSMMEACQSPEAPEIDRLLPHAIDINFFHINETLEPVELTAGFKVVPTTTIKDCPPLDYLIVGGPIPTYQLPESFKRFIRAHVEAGKGLFTTCTGAVTVAQTGILDGKKATVNHTVIEHAKKYFPNVNWTIDAQWIIDGNIWTAGGACAGMDMMASWVMSRVGMDLAKFAFEVLDYEPRDVRGDRVLPQQHHHIVEA</sequence>
<comment type="caution">
    <text evidence="2">The sequence shown here is derived from an EMBL/GenBank/DDBJ whole genome shotgun (WGS) entry which is preliminary data.</text>
</comment>
<dbReference type="InterPro" id="IPR029062">
    <property type="entry name" value="Class_I_gatase-like"/>
</dbReference>
<dbReference type="EMBL" id="PQXL01000117">
    <property type="protein sequence ID" value="THV51246.1"/>
    <property type="molecule type" value="Genomic_DNA"/>
</dbReference>
<accession>A0A4V4HUZ3</accession>
<evidence type="ECO:0000313" key="3">
    <source>
        <dbReference type="Proteomes" id="UP000308671"/>
    </source>
</evidence>
<dbReference type="AlphaFoldDB" id="A0A4V4HUZ3"/>
<name>A0A4V4HUZ3_9HELO</name>
<dbReference type="Gene3D" id="3.40.50.880">
    <property type="match status" value="1"/>
</dbReference>
<proteinExistence type="predicted"/>
<gene>
    <name evidence="2" type="ORF">BGAL_0117g00010</name>
</gene>
<organism evidence="2 3">
    <name type="scientific">Botrytis galanthina</name>
    <dbReference type="NCBI Taxonomy" id="278940"/>
    <lineage>
        <taxon>Eukaryota</taxon>
        <taxon>Fungi</taxon>
        <taxon>Dikarya</taxon>
        <taxon>Ascomycota</taxon>
        <taxon>Pezizomycotina</taxon>
        <taxon>Leotiomycetes</taxon>
        <taxon>Helotiales</taxon>
        <taxon>Sclerotiniaceae</taxon>
        <taxon>Botrytis</taxon>
    </lineage>
</organism>
<keyword evidence="3" id="KW-1185">Reference proteome</keyword>
<dbReference type="Proteomes" id="UP000308671">
    <property type="component" value="Unassembled WGS sequence"/>
</dbReference>
<dbReference type="SUPFAM" id="SSF52317">
    <property type="entry name" value="Class I glutamine amidotransferase-like"/>
    <property type="match status" value="1"/>
</dbReference>
<evidence type="ECO:0000259" key="1">
    <source>
        <dbReference type="Pfam" id="PF01965"/>
    </source>
</evidence>
<protein>
    <recommendedName>
        <fullName evidence="1">DJ-1/PfpI domain-containing protein</fullName>
    </recommendedName>
</protein>
<dbReference type="InterPro" id="IPR002818">
    <property type="entry name" value="DJ-1/PfpI"/>
</dbReference>
<dbReference type="CDD" id="cd03139">
    <property type="entry name" value="GATase1_PfpI_2"/>
    <property type="match status" value="1"/>
</dbReference>
<dbReference type="PANTHER" id="PTHR43130">
    <property type="entry name" value="ARAC-FAMILY TRANSCRIPTIONAL REGULATOR"/>
    <property type="match status" value="1"/>
</dbReference>
<evidence type="ECO:0000313" key="2">
    <source>
        <dbReference type="EMBL" id="THV51246.1"/>
    </source>
</evidence>